<comment type="subcellular location">
    <subcellularLocation>
        <location evidence="6 7">Nucleus</location>
    </subcellularLocation>
</comment>
<dbReference type="AlphaFoldDB" id="A0A2C9JUC9"/>
<proteinExistence type="predicted"/>
<evidence type="ECO:0000256" key="1">
    <source>
        <dbReference type="ARBA" id="ARBA00022737"/>
    </source>
</evidence>
<dbReference type="FunFam" id="3.10.20.710:FF:000002">
    <property type="entry name" value="Defective proventriculus, isoform A"/>
    <property type="match status" value="1"/>
</dbReference>
<gene>
    <name evidence="11" type="primary">106068647</name>
</gene>
<feature type="domain" description="Homeobox" evidence="9">
    <location>
        <begin position="602"/>
        <end position="672"/>
    </location>
</feature>
<dbReference type="GO" id="GO:0006338">
    <property type="term" value="P:chromatin remodeling"/>
    <property type="evidence" value="ECO:0007669"/>
    <property type="project" value="InterPro"/>
</dbReference>
<dbReference type="OrthoDB" id="10052721at2759"/>
<dbReference type="CDD" id="cd00086">
    <property type="entry name" value="homeodomain"/>
    <property type="match status" value="2"/>
</dbReference>
<dbReference type="Pfam" id="PF16534">
    <property type="entry name" value="ULD"/>
    <property type="match status" value="1"/>
</dbReference>
<evidence type="ECO:0000256" key="2">
    <source>
        <dbReference type="ARBA" id="ARBA00022843"/>
    </source>
</evidence>
<feature type="compositionally biased region" description="Polar residues" evidence="8">
    <location>
        <begin position="356"/>
        <end position="382"/>
    </location>
</feature>
<dbReference type="PROSITE" id="PS51982">
    <property type="entry name" value="CMP"/>
    <property type="match status" value="1"/>
</dbReference>
<dbReference type="GO" id="GO:0000978">
    <property type="term" value="F:RNA polymerase II cis-regulatory region sequence-specific DNA binding"/>
    <property type="evidence" value="ECO:0007669"/>
    <property type="project" value="TreeGrafter"/>
</dbReference>
<feature type="region of interest" description="Disordered" evidence="8">
    <location>
        <begin position="911"/>
        <end position="935"/>
    </location>
</feature>
<evidence type="ECO:0000259" key="10">
    <source>
        <dbReference type="PROSITE" id="PS51982"/>
    </source>
</evidence>
<evidence type="ECO:0000256" key="7">
    <source>
        <dbReference type="RuleBase" id="RU000682"/>
    </source>
</evidence>
<dbReference type="InterPro" id="IPR038224">
    <property type="entry name" value="SATB_ULD_sf"/>
</dbReference>
<feature type="region of interest" description="Disordered" evidence="8">
    <location>
        <begin position="812"/>
        <end position="864"/>
    </location>
</feature>
<keyword evidence="2" id="KW-0832">Ubl conjugation</keyword>
<dbReference type="SMART" id="SM00389">
    <property type="entry name" value="HOX"/>
    <property type="match status" value="2"/>
</dbReference>
<dbReference type="SUPFAM" id="SSF46689">
    <property type="entry name" value="Homeodomain-like"/>
    <property type="match status" value="2"/>
</dbReference>
<keyword evidence="5 6" id="KW-0539">Nucleus</keyword>
<evidence type="ECO:0000256" key="4">
    <source>
        <dbReference type="ARBA" id="ARBA00023155"/>
    </source>
</evidence>
<dbReference type="STRING" id="6526.A0A2C9JUC9"/>
<keyword evidence="4 6" id="KW-0371">Homeobox</keyword>
<feature type="region of interest" description="Disordered" evidence="8">
    <location>
        <begin position="1"/>
        <end position="22"/>
    </location>
</feature>
<evidence type="ECO:0000256" key="5">
    <source>
        <dbReference type="ARBA" id="ARBA00023242"/>
    </source>
</evidence>
<evidence type="ECO:0000256" key="3">
    <source>
        <dbReference type="ARBA" id="ARBA00023125"/>
    </source>
</evidence>
<reference evidence="11" key="1">
    <citation type="submission" date="2020-05" db="UniProtKB">
        <authorList>
            <consortium name="EnsemblMetazoa"/>
        </authorList>
    </citation>
    <scope>IDENTIFICATION</scope>
    <source>
        <strain evidence="11">BB02</strain>
    </source>
</reference>
<dbReference type="VEuPathDB" id="VectorBase:BGLB008208"/>
<feature type="compositionally biased region" description="Polar residues" evidence="8">
    <location>
        <begin position="7"/>
        <end position="16"/>
    </location>
</feature>
<dbReference type="Proteomes" id="UP000076420">
    <property type="component" value="Unassembled WGS sequence"/>
</dbReference>
<dbReference type="GO" id="GO:0005634">
    <property type="term" value="C:nucleus"/>
    <property type="evidence" value="ECO:0007669"/>
    <property type="project" value="UniProtKB-SubCell"/>
</dbReference>
<feature type="region of interest" description="Disordered" evidence="8">
    <location>
        <begin position="739"/>
        <end position="797"/>
    </location>
</feature>
<organism evidence="11 12">
    <name type="scientific">Biomphalaria glabrata</name>
    <name type="common">Bloodfluke planorb</name>
    <name type="synonym">Freshwater snail</name>
    <dbReference type="NCBI Taxonomy" id="6526"/>
    <lineage>
        <taxon>Eukaryota</taxon>
        <taxon>Metazoa</taxon>
        <taxon>Spiralia</taxon>
        <taxon>Lophotrochozoa</taxon>
        <taxon>Mollusca</taxon>
        <taxon>Gastropoda</taxon>
        <taxon>Heterobranchia</taxon>
        <taxon>Euthyneura</taxon>
        <taxon>Panpulmonata</taxon>
        <taxon>Hygrophila</taxon>
        <taxon>Lymnaeoidea</taxon>
        <taxon>Planorbidae</taxon>
        <taxon>Biomphalaria</taxon>
    </lineage>
</organism>
<feature type="compositionally biased region" description="Polar residues" evidence="8">
    <location>
        <begin position="817"/>
        <end position="835"/>
    </location>
</feature>
<accession>A0A2C9JUC9</accession>
<feature type="compositionally biased region" description="Polar residues" evidence="8">
    <location>
        <begin position="744"/>
        <end position="754"/>
    </location>
</feature>
<feature type="compositionally biased region" description="Polar residues" evidence="8">
    <location>
        <begin position="81"/>
        <end position="90"/>
    </location>
</feature>
<dbReference type="EnsemblMetazoa" id="BGLB008208-RC">
    <property type="protein sequence ID" value="BGLB008208-PC"/>
    <property type="gene ID" value="BGLB008208"/>
</dbReference>
<evidence type="ECO:0000313" key="11">
    <source>
        <dbReference type="EnsemblMetazoa" id="BGLB008208-PC"/>
    </source>
</evidence>
<feature type="compositionally biased region" description="Low complexity" evidence="8">
    <location>
        <begin position="1045"/>
        <end position="1060"/>
    </location>
</feature>
<sequence>MEMELFSKTTWSSNNGARHDSFTGPSTHTCHMDDEEILDISNDVDLCRTTERNLLKHDDARQDFSSLKDISTRHGCDISGTQARLSSCDTPSALEASSDSKSDSDDEPEPPSYQSNDPVGQRTHHDEGPNINEISEDDIDDIDAEEEPLVVNIPACDESRSDSGGNLPPPLTIPRVTLSCSSPPPRLGSPTCPAKMTKAAEISSSESSSPLPPCKTQRQTLTIIPEPQSPQKSQSSKVVSNNCRSLPIHCLVEQSAAVDENNAESASAHCQLLMDSYAILPGLTPFSDIVQASLTRLGYSCQEAAGAKGCLQLKNWKTLSFSAITDNSEATVEEMLGEITSVATLKIKLVNPVRRNNSSDDVNSPVRRSNSSDDVNSPVRRSNSSDDVKEKLLQLLLTKSKEFLLQAGCPIDKTQLDSILMGETSLNIADHLCSSFNEWFLGQKNTTSATTSHSKSVKQPTLLAPPPVRALSPMIQFGKPVTTTEKRSPPLTSSVPDTQVSPLLETQPLSFDIKSEEPIFVKTEVPDFTKDEYELSLRQNHLQHRRGDSISPQIHKHFLDKVSEKGNARPELYKINRSPSEGHLPASLQHHSSNPYLGLMPGKTRIRTSFDPEHEIPRLQKWFNDNQHPTREQMMRFMQELNGLESRKGRRPLDLTNIIYWFKNARAAQRRASKVLDDSFENEENVDMVSGNSGNDCLPPYLPNKNAVYMIPFHPYPHLLADSRSDSLTAGASIDEPYDLSITKRPSSESSKAPPSQEKMVKSSSSVSPSKSSPASSESEGPVDNLGKKKPCGTPRFPALLDVASKMRQEIPDRPNNAYNSLSVNTQNGDRSSTPPLRPSCNGPERSNKHTEITNGFSSPSTPVVNGGSIADHFLSSLKIKQENGEYLARENNSSAKRGFLVNHASRELELGQVKTEQESNSYTDDDNSNDSYNSEEELKFRMKQSAAVVDYASAIHNNVSRLTAANMAALSLAQMGQSLHIPQLPTSLAMAYYPMDPRFYTQTSVQHSLSSSPPSSLASNHSAHLAQLSLQQGQDPSRHNMDNSSPLPSPSSLQQSLNKLNHHHHPLHQRQSPQEHHHRHHSSEPRKRRTRVFIDPLTEIPKLEKWFTEDTHPSAFMIDKYCEELNKCEYRHKFPKLEPKNVQLWFKNHRAKVKRMKVSYDGNGDPEGNVCLDDDIDD</sequence>
<keyword evidence="3 6" id="KW-0238">DNA-binding</keyword>
<dbReference type="Gene3D" id="1.10.10.60">
    <property type="entry name" value="Homeodomain-like"/>
    <property type="match status" value="2"/>
</dbReference>
<evidence type="ECO:0000259" key="9">
    <source>
        <dbReference type="PROSITE" id="PS50071"/>
    </source>
</evidence>
<dbReference type="Pfam" id="PF00046">
    <property type="entry name" value="Homeodomain"/>
    <property type="match status" value="2"/>
</dbReference>
<dbReference type="GO" id="GO:0000981">
    <property type="term" value="F:DNA-binding transcription factor activity, RNA polymerase II-specific"/>
    <property type="evidence" value="ECO:0007669"/>
    <property type="project" value="TreeGrafter"/>
</dbReference>
<feature type="compositionally biased region" description="Polar residues" evidence="8">
    <location>
        <begin position="853"/>
        <end position="864"/>
    </location>
</feature>
<dbReference type="InterPro" id="IPR009057">
    <property type="entry name" value="Homeodomain-like_sf"/>
</dbReference>
<feature type="region of interest" description="Disordered" evidence="8">
    <location>
        <begin position="81"/>
        <end position="135"/>
    </location>
</feature>
<feature type="DNA-binding region" description="Homeobox" evidence="6">
    <location>
        <begin position="604"/>
        <end position="673"/>
    </location>
</feature>
<dbReference type="InterPro" id="IPR032392">
    <property type="entry name" value="ULD"/>
</dbReference>
<feature type="compositionally biased region" description="Low complexity" evidence="8">
    <location>
        <begin position="756"/>
        <end position="783"/>
    </location>
</feature>
<dbReference type="KEGG" id="bgt:106068647"/>
<protein>
    <recommendedName>
        <fullName evidence="13">Homeobox domain-containing protein</fullName>
    </recommendedName>
</protein>
<dbReference type="Gene3D" id="3.10.20.710">
    <property type="entry name" value="SATB, ubiquitin-like oligomerisation domain"/>
    <property type="match status" value="1"/>
</dbReference>
<feature type="domain" description="Homeobox" evidence="9">
    <location>
        <begin position="1087"/>
        <end position="1157"/>
    </location>
</feature>
<keyword evidence="1" id="KW-0677">Repeat</keyword>
<evidence type="ECO:0000313" key="12">
    <source>
        <dbReference type="Proteomes" id="UP000076420"/>
    </source>
</evidence>
<dbReference type="FunFam" id="1.10.10.60:FF:000169">
    <property type="entry name" value="DNA-binding protein SATB1"/>
    <property type="match status" value="2"/>
</dbReference>
<feature type="DNA-binding region" description="Homeobox" evidence="6">
    <location>
        <begin position="1089"/>
        <end position="1158"/>
    </location>
</feature>
<dbReference type="PANTHER" id="PTHR15116:SF16">
    <property type="entry name" value="DEFECTIVE PROVENTRICULUS, ISOFORM A"/>
    <property type="match status" value="1"/>
</dbReference>
<feature type="region of interest" description="Disordered" evidence="8">
    <location>
        <begin position="579"/>
        <end position="598"/>
    </location>
</feature>
<dbReference type="PROSITE" id="PS50071">
    <property type="entry name" value="HOMEOBOX_2"/>
    <property type="match status" value="2"/>
</dbReference>
<evidence type="ECO:0000256" key="8">
    <source>
        <dbReference type="SAM" id="MobiDB-lite"/>
    </source>
</evidence>
<feature type="region of interest" description="Disordered" evidence="8">
    <location>
        <begin position="151"/>
        <end position="171"/>
    </location>
</feature>
<dbReference type="PANTHER" id="PTHR15116">
    <property type="entry name" value="DNA-BINDING PROTEIN SATB FAMILY MEMBER"/>
    <property type="match status" value="1"/>
</dbReference>
<feature type="compositionally biased region" description="Basic residues" evidence="8">
    <location>
        <begin position="1077"/>
        <end position="1092"/>
    </location>
</feature>
<feature type="domain" description="CMP" evidence="10">
    <location>
        <begin position="243"/>
        <end position="351"/>
    </location>
</feature>
<feature type="region of interest" description="Disordered" evidence="8">
    <location>
        <begin position="356"/>
        <end position="386"/>
    </location>
</feature>
<dbReference type="InterPro" id="IPR001356">
    <property type="entry name" value="HD"/>
</dbReference>
<evidence type="ECO:0008006" key="13">
    <source>
        <dbReference type="Google" id="ProtNLM"/>
    </source>
</evidence>
<dbReference type="VEuPathDB" id="VectorBase:BGLAX_045896"/>
<dbReference type="InterPro" id="IPR039673">
    <property type="entry name" value="SATB1/SATB2"/>
</dbReference>
<evidence type="ECO:0000256" key="6">
    <source>
        <dbReference type="PROSITE-ProRule" id="PRU00108"/>
    </source>
</evidence>
<name>A0A2C9JUC9_BIOGL</name>
<feature type="region of interest" description="Disordered" evidence="8">
    <location>
        <begin position="1031"/>
        <end position="1093"/>
    </location>
</feature>